<dbReference type="GO" id="GO:0000785">
    <property type="term" value="C:chromatin"/>
    <property type="evidence" value="ECO:0007669"/>
    <property type="project" value="TreeGrafter"/>
</dbReference>
<reference evidence="10 11" key="1">
    <citation type="submission" date="2016-09" db="EMBL/GenBank/DDBJ databases">
        <title>Aspergillus awamori IFM 58123T.</title>
        <authorList>
            <person name="Kusuya Y."/>
            <person name="Shimizu M."/>
            <person name="Takahashi H."/>
            <person name="Yaguchi T."/>
        </authorList>
    </citation>
    <scope>NUCLEOTIDE SEQUENCE [LARGE SCALE GENOMIC DNA]</scope>
    <source>
        <strain evidence="10 11">IFM 58123</strain>
    </source>
</reference>
<dbReference type="GO" id="GO:0006351">
    <property type="term" value="P:DNA-templated transcription"/>
    <property type="evidence" value="ECO:0007669"/>
    <property type="project" value="InterPro"/>
</dbReference>
<evidence type="ECO:0000256" key="4">
    <source>
        <dbReference type="ARBA" id="ARBA00022771"/>
    </source>
</evidence>
<dbReference type="GO" id="GO:0008270">
    <property type="term" value="F:zinc ion binding"/>
    <property type="evidence" value="ECO:0007669"/>
    <property type="project" value="UniProtKB-KW"/>
</dbReference>
<dbReference type="Gene3D" id="3.30.160.60">
    <property type="entry name" value="Classic Zinc Finger"/>
    <property type="match status" value="2"/>
</dbReference>
<keyword evidence="4 7" id="KW-0863">Zinc-finger</keyword>
<dbReference type="FunFam" id="3.30.160.60:FF:000190">
    <property type="entry name" value="C2H2 finger domain protein"/>
    <property type="match status" value="1"/>
</dbReference>
<keyword evidence="5" id="KW-0862">Zinc</keyword>
<dbReference type="Pfam" id="PF04082">
    <property type="entry name" value="Fungal_trans"/>
    <property type="match status" value="1"/>
</dbReference>
<dbReference type="PANTHER" id="PTHR40626">
    <property type="entry name" value="MIP31509P"/>
    <property type="match status" value="1"/>
</dbReference>
<evidence type="ECO:0000313" key="10">
    <source>
        <dbReference type="EMBL" id="GCB27527.1"/>
    </source>
</evidence>
<evidence type="ECO:0000256" key="3">
    <source>
        <dbReference type="ARBA" id="ARBA00022737"/>
    </source>
</evidence>
<dbReference type="AlphaFoldDB" id="A0A401L7N5"/>
<dbReference type="InterPro" id="IPR013087">
    <property type="entry name" value="Znf_C2H2_type"/>
</dbReference>
<keyword evidence="6" id="KW-0539">Nucleus</keyword>
<evidence type="ECO:0000256" key="7">
    <source>
        <dbReference type="PROSITE-ProRule" id="PRU00042"/>
    </source>
</evidence>
<evidence type="ECO:0000256" key="6">
    <source>
        <dbReference type="ARBA" id="ARBA00023242"/>
    </source>
</evidence>
<feature type="domain" description="C2H2-type" evidence="9">
    <location>
        <begin position="154"/>
        <end position="182"/>
    </location>
</feature>
<evidence type="ECO:0000313" key="11">
    <source>
        <dbReference type="Proteomes" id="UP000286921"/>
    </source>
</evidence>
<accession>A0A401L7N5</accession>
<gene>
    <name evidence="10" type="ORF">AAWM_10412</name>
</gene>
<dbReference type="STRING" id="105351.A0A401L7N5"/>
<dbReference type="PROSITE" id="PS00028">
    <property type="entry name" value="ZINC_FINGER_C2H2_1"/>
    <property type="match status" value="2"/>
</dbReference>
<evidence type="ECO:0000256" key="8">
    <source>
        <dbReference type="SAM" id="MobiDB-lite"/>
    </source>
</evidence>
<sequence>MGDQQNNWLSGNEDGGIMGPSAWSNPGTGLFACFPPPSVPPREPLFPASHFPVVAAPLVAQIANTAAGHDRLTVAIQRSPESPIGLCPRFSRGCIFAAVFSAMAPTAPPQATNSPAKKTSAPEKKYKCQFCNRAFSRSEHRSRHERSHTKERPFKCLKCRSTFVRRDLLLRHDRTVHAKDGGIPLVSEGRRRGGAGVQKTSPAPGPSKPSITIDPATLEQIEASSDGMVDLETAAMLMTDFQHKAAAAATGQANERAESDRSFSPGRGPLLEPPVSYMSGNATLPQMPWDTLVSPADTKHPMGSPFVSQDSSSESHTLPSVMDRHGAVGDALAPSLHSLVNSLPMSGNSTPNALSPYPSMTGPVSPVNYRRSPGPSQALTLPKAPQIANEIERNMVVERLHNVDSLNVLPETFQLPPTASLNKYLSTYFNLYHPHLPFLHQESFKPTATSPPLLLAVLSIGALYTFERQHAFMLHVGSKMLVNQFLQHKDNFDSRKCPLWAMQSTLLNMIFESWSGDPKGLEWTCSIKSLLANMVAGNRYQLKLRTEAREGAQPTREEWIEDESCRRTYYAVYIFFGMLTLTFNHTPAMSFDEFDNLELPSSESMWNLDVTDDEAWRRSLASSTPLTVREAHDCLFQGEQTRYSAFATRVLINALFLQVWNHKRSFEALQDVVTEYKLRLALETWENSLEVCEPETIVVPLSTPQKGHPLIFNSMAVYRNTRARLEVDLKSIQEALRYHSSYEVAAAMTVAREKVKRSQEMNKVIQSCFECIEIAAVQGINWVAKTSATNWSVEHPLCGLDLMVILSLWLYRLEHDEEPATEAEMAIYNKVRNLFDDDAVDAFGKLSSTVARVWGNILDGVVVWGITKLMGESFKLHSQALVGYEDSLRVAKDQPIHPMPTKTLASVGTAY</sequence>
<dbReference type="GO" id="GO:0000981">
    <property type="term" value="F:DNA-binding transcription factor activity, RNA polymerase II-specific"/>
    <property type="evidence" value="ECO:0007669"/>
    <property type="project" value="InterPro"/>
</dbReference>
<feature type="domain" description="C2H2-type" evidence="9">
    <location>
        <begin position="126"/>
        <end position="153"/>
    </location>
</feature>
<feature type="compositionally biased region" description="Polar residues" evidence="8">
    <location>
        <begin position="1"/>
        <end position="10"/>
    </location>
</feature>
<dbReference type="InterPro" id="IPR007219">
    <property type="entry name" value="XnlR_reg_dom"/>
</dbReference>
<dbReference type="InterPro" id="IPR051059">
    <property type="entry name" value="VerF-like"/>
</dbReference>
<feature type="region of interest" description="Disordered" evidence="8">
    <location>
        <begin position="181"/>
        <end position="212"/>
    </location>
</feature>
<proteinExistence type="predicted"/>
<dbReference type="GO" id="GO:0000978">
    <property type="term" value="F:RNA polymerase II cis-regulatory region sequence-specific DNA binding"/>
    <property type="evidence" value="ECO:0007669"/>
    <property type="project" value="InterPro"/>
</dbReference>
<feature type="region of interest" description="Disordered" evidence="8">
    <location>
        <begin position="248"/>
        <end position="275"/>
    </location>
</feature>
<dbReference type="PROSITE" id="PS50157">
    <property type="entry name" value="ZINC_FINGER_C2H2_2"/>
    <property type="match status" value="2"/>
</dbReference>
<protein>
    <submittedName>
        <fullName evidence="10">Transcriptional regulator of yeast form adherence 5</fullName>
    </submittedName>
</protein>
<evidence type="ECO:0000256" key="5">
    <source>
        <dbReference type="ARBA" id="ARBA00022833"/>
    </source>
</evidence>
<keyword evidence="11" id="KW-1185">Reference proteome</keyword>
<dbReference type="EMBL" id="BDHI01000029">
    <property type="protein sequence ID" value="GCB27527.1"/>
    <property type="molecule type" value="Genomic_DNA"/>
</dbReference>
<evidence type="ECO:0000256" key="1">
    <source>
        <dbReference type="ARBA" id="ARBA00004123"/>
    </source>
</evidence>
<dbReference type="GO" id="GO:0005634">
    <property type="term" value="C:nucleus"/>
    <property type="evidence" value="ECO:0007669"/>
    <property type="project" value="UniProtKB-SubCell"/>
</dbReference>
<dbReference type="CDD" id="cd12148">
    <property type="entry name" value="fungal_TF_MHR"/>
    <property type="match status" value="1"/>
</dbReference>
<dbReference type="PANTHER" id="PTHR40626:SF8">
    <property type="entry name" value="C2H2 FINGER DOMAIN TRANSCRIPTION FACTOR (EUROFUNG)-RELATED"/>
    <property type="match status" value="1"/>
</dbReference>
<dbReference type="SMART" id="SM00355">
    <property type="entry name" value="ZnF_C2H2"/>
    <property type="match status" value="2"/>
</dbReference>
<dbReference type="InterPro" id="IPR036236">
    <property type="entry name" value="Znf_C2H2_sf"/>
</dbReference>
<feature type="region of interest" description="Disordered" evidence="8">
    <location>
        <begin position="1"/>
        <end position="21"/>
    </location>
</feature>
<evidence type="ECO:0000256" key="2">
    <source>
        <dbReference type="ARBA" id="ARBA00022723"/>
    </source>
</evidence>
<organism evidence="10 11">
    <name type="scientific">Aspergillus awamori</name>
    <name type="common">Black koji mold</name>
    <dbReference type="NCBI Taxonomy" id="105351"/>
    <lineage>
        <taxon>Eukaryota</taxon>
        <taxon>Fungi</taxon>
        <taxon>Dikarya</taxon>
        <taxon>Ascomycota</taxon>
        <taxon>Pezizomycotina</taxon>
        <taxon>Eurotiomycetes</taxon>
        <taxon>Eurotiomycetidae</taxon>
        <taxon>Eurotiales</taxon>
        <taxon>Aspergillaceae</taxon>
        <taxon>Aspergillus</taxon>
    </lineage>
</organism>
<dbReference type="Proteomes" id="UP000286921">
    <property type="component" value="Unassembled WGS sequence"/>
</dbReference>
<keyword evidence="3" id="KW-0677">Repeat</keyword>
<name>A0A401L7N5_ASPAW</name>
<keyword evidence="2" id="KW-0479">Metal-binding</keyword>
<comment type="subcellular location">
    <subcellularLocation>
        <location evidence="1">Nucleus</location>
    </subcellularLocation>
</comment>
<dbReference type="SUPFAM" id="SSF57667">
    <property type="entry name" value="beta-beta-alpha zinc fingers"/>
    <property type="match status" value="1"/>
</dbReference>
<evidence type="ECO:0000259" key="9">
    <source>
        <dbReference type="PROSITE" id="PS50157"/>
    </source>
</evidence>
<comment type="caution">
    <text evidence="10">The sequence shown here is derived from an EMBL/GenBank/DDBJ whole genome shotgun (WGS) entry which is preliminary data.</text>
</comment>